<organism evidence="6 7">
    <name type="scientific">Amphibacillus marinus</name>
    <dbReference type="NCBI Taxonomy" id="872970"/>
    <lineage>
        <taxon>Bacteria</taxon>
        <taxon>Bacillati</taxon>
        <taxon>Bacillota</taxon>
        <taxon>Bacilli</taxon>
        <taxon>Bacillales</taxon>
        <taxon>Bacillaceae</taxon>
        <taxon>Amphibacillus</taxon>
    </lineage>
</organism>
<feature type="compositionally biased region" description="Low complexity" evidence="5">
    <location>
        <begin position="39"/>
        <end position="54"/>
    </location>
</feature>
<dbReference type="AlphaFoldDB" id="A0A1H8RK76"/>
<dbReference type="STRING" id="872970.SAMN04488134_110116"/>
<keyword evidence="3" id="KW-0677">Repeat</keyword>
<dbReference type="GO" id="GO:0030435">
    <property type="term" value="P:sporulation resulting in formation of a cellular spore"/>
    <property type="evidence" value="ECO:0007669"/>
    <property type="project" value="UniProtKB-KW"/>
</dbReference>
<gene>
    <name evidence="6" type="ORF">SAMN04488134_110116</name>
</gene>
<dbReference type="NCBIfam" id="TIGR01442">
    <property type="entry name" value="SASP_gamma"/>
    <property type="match status" value="1"/>
</dbReference>
<dbReference type="Pfam" id="PF04259">
    <property type="entry name" value="SASP_gamma"/>
    <property type="match status" value="1"/>
</dbReference>
<feature type="region of interest" description="Disordered" evidence="5">
    <location>
        <begin position="1"/>
        <end position="54"/>
    </location>
</feature>
<evidence type="ECO:0000256" key="4">
    <source>
        <dbReference type="ARBA" id="ARBA00022969"/>
    </source>
</evidence>
<comment type="similarity">
    <text evidence="1">Belongs to the gamma-type SASP family.</text>
</comment>
<dbReference type="RefSeq" id="WP_091499290.1">
    <property type="nucleotide sequence ID" value="NZ_FODJ01000010.1"/>
</dbReference>
<protein>
    <recommendedName>
        <fullName evidence="2">Small, acid-soluble spore protein gamma-type</fullName>
    </recommendedName>
</protein>
<evidence type="ECO:0000256" key="2">
    <source>
        <dbReference type="ARBA" id="ARBA00014721"/>
    </source>
</evidence>
<feature type="compositionally biased region" description="Polar residues" evidence="5">
    <location>
        <begin position="1"/>
        <end position="10"/>
    </location>
</feature>
<evidence type="ECO:0000256" key="5">
    <source>
        <dbReference type="SAM" id="MobiDB-lite"/>
    </source>
</evidence>
<proteinExistence type="inferred from homology"/>
<keyword evidence="7" id="KW-1185">Reference proteome</keyword>
<dbReference type="EMBL" id="FODJ01000010">
    <property type="protein sequence ID" value="SEO66722.1"/>
    <property type="molecule type" value="Genomic_DNA"/>
</dbReference>
<sequence>MAKNQNPSKTNAEEVKRQNQQSQQGQGQYGTEFASETDVQQVKQQNKKSQQNKK</sequence>
<keyword evidence="4" id="KW-0749">Sporulation</keyword>
<evidence type="ECO:0000313" key="6">
    <source>
        <dbReference type="EMBL" id="SEO66722.1"/>
    </source>
</evidence>
<feature type="compositionally biased region" description="Low complexity" evidence="5">
    <location>
        <begin position="18"/>
        <end position="30"/>
    </location>
</feature>
<accession>A0A1H8RK76</accession>
<evidence type="ECO:0000313" key="7">
    <source>
        <dbReference type="Proteomes" id="UP000199300"/>
    </source>
</evidence>
<dbReference type="InterPro" id="IPR006341">
    <property type="entry name" value="Spore_gamma"/>
</dbReference>
<evidence type="ECO:0000256" key="1">
    <source>
        <dbReference type="ARBA" id="ARBA00006710"/>
    </source>
</evidence>
<name>A0A1H8RK76_9BACI</name>
<dbReference type="Proteomes" id="UP000199300">
    <property type="component" value="Unassembled WGS sequence"/>
</dbReference>
<reference evidence="6 7" key="1">
    <citation type="submission" date="2016-10" db="EMBL/GenBank/DDBJ databases">
        <authorList>
            <person name="de Groot N.N."/>
        </authorList>
    </citation>
    <scope>NUCLEOTIDE SEQUENCE [LARGE SCALE GENOMIC DNA]</scope>
    <source>
        <strain evidence="6 7">CGMCC 1.10434</strain>
    </source>
</reference>
<evidence type="ECO:0000256" key="3">
    <source>
        <dbReference type="ARBA" id="ARBA00022737"/>
    </source>
</evidence>